<sequence length="170" mass="19035">MNKKLYRSRRDRKLFGVCGGLAEWLNVDATLVRVLTVLTILFTGVPLFLYFVLALVVPKEPLPYGPYGPYGHNSGNPYGQGYDYQGYNNGAGYTGPNNYGTQGNNYGTQGSHGQRNTYGQSYNNNQSGSYGTNRTSSELDSMMEDIEKKAMKNEIENLREQLARYEKGDK</sequence>
<evidence type="ECO:0000256" key="8">
    <source>
        <dbReference type="SAM" id="Phobius"/>
    </source>
</evidence>
<dbReference type="PANTHER" id="PTHR33885:SF3">
    <property type="entry name" value="PHAGE SHOCK PROTEIN C"/>
    <property type="match status" value="1"/>
</dbReference>
<feature type="coiled-coil region" evidence="6">
    <location>
        <begin position="141"/>
        <end position="168"/>
    </location>
</feature>
<dbReference type="AlphaFoldDB" id="A0A1X7LV22"/>
<protein>
    <submittedName>
        <fullName evidence="10">Phage shock protein C (PspC) family protein</fullName>
    </submittedName>
</protein>
<keyword evidence="11" id="KW-1185">Reference proteome</keyword>
<organism evidence="10 11">
    <name type="scientific">Paenibacillus aquistagni</name>
    <dbReference type="NCBI Taxonomy" id="1852522"/>
    <lineage>
        <taxon>Bacteria</taxon>
        <taxon>Bacillati</taxon>
        <taxon>Bacillota</taxon>
        <taxon>Bacilli</taxon>
        <taxon>Bacillales</taxon>
        <taxon>Paenibacillaceae</taxon>
        <taxon>Paenibacillus</taxon>
    </lineage>
</organism>
<keyword evidence="2" id="KW-1003">Cell membrane</keyword>
<evidence type="ECO:0000313" key="11">
    <source>
        <dbReference type="Proteomes" id="UP000193834"/>
    </source>
</evidence>
<evidence type="ECO:0000256" key="2">
    <source>
        <dbReference type="ARBA" id="ARBA00022475"/>
    </source>
</evidence>
<dbReference type="InterPro" id="IPR052027">
    <property type="entry name" value="PspC"/>
</dbReference>
<dbReference type="InterPro" id="IPR007168">
    <property type="entry name" value="Phageshock_PspC_N"/>
</dbReference>
<feature type="transmembrane region" description="Helical" evidence="8">
    <location>
        <begin position="34"/>
        <end position="57"/>
    </location>
</feature>
<proteinExistence type="predicted"/>
<dbReference type="RefSeq" id="WP_085497977.1">
    <property type="nucleotide sequence ID" value="NZ_FXAZ01000007.1"/>
</dbReference>
<keyword evidence="5 8" id="KW-0472">Membrane</keyword>
<gene>
    <name evidence="10" type="ORF">SAMN06295960_4358</name>
</gene>
<dbReference type="EMBL" id="FXAZ01000007">
    <property type="protein sequence ID" value="SMG57153.1"/>
    <property type="molecule type" value="Genomic_DNA"/>
</dbReference>
<feature type="domain" description="Phage shock protein PspC N-terminal" evidence="9">
    <location>
        <begin position="3"/>
        <end position="60"/>
    </location>
</feature>
<dbReference type="Pfam" id="PF04024">
    <property type="entry name" value="PspC"/>
    <property type="match status" value="1"/>
</dbReference>
<feature type="compositionally biased region" description="Low complexity" evidence="7">
    <location>
        <begin position="93"/>
        <end position="109"/>
    </location>
</feature>
<evidence type="ECO:0000259" key="9">
    <source>
        <dbReference type="Pfam" id="PF04024"/>
    </source>
</evidence>
<feature type="compositionally biased region" description="Polar residues" evidence="7">
    <location>
        <begin position="111"/>
        <end position="138"/>
    </location>
</feature>
<accession>A0A1X7LV22</accession>
<evidence type="ECO:0000256" key="7">
    <source>
        <dbReference type="SAM" id="MobiDB-lite"/>
    </source>
</evidence>
<dbReference type="PANTHER" id="PTHR33885">
    <property type="entry name" value="PHAGE SHOCK PROTEIN C"/>
    <property type="match status" value="1"/>
</dbReference>
<evidence type="ECO:0000256" key="4">
    <source>
        <dbReference type="ARBA" id="ARBA00022989"/>
    </source>
</evidence>
<name>A0A1X7LV22_9BACL</name>
<evidence type="ECO:0000256" key="5">
    <source>
        <dbReference type="ARBA" id="ARBA00023136"/>
    </source>
</evidence>
<reference evidence="10 11" key="1">
    <citation type="submission" date="2017-04" db="EMBL/GenBank/DDBJ databases">
        <authorList>
            <person name="Afonso C.L."/>
            <person name="Miller P.J."/>
            <person name="Scott M.A."/>
            <person name="Spackman E."/>
            <person name="Goraichik I."/>
            <person name="Dimitrov K.M."/>
            <person name="Suarez D.L."/>
            <person name="Swayne D.E."/>
        </authorList>
    </citation>
    <scope>NUCLEOTIDE SEQUENCE [LARGE SCALE GENOMIC DNA]</scope>
    <source>
        <strain evidence="10 11">11</strain>
    </source>
</reference>
<keyword evidence="4 8" id="KW-1133">Transmembrane helix</keyword>
<dbReference type="OrthoDB" id="9815286at2"/>
<evidence type="ECO:0000256" key="3">
    <source>
        <dbReference type="ARBA" id="ARBA00022692"/>
    </source>
</evidence>
<evidence type="ECO:0000313" key="10">
    <source>
        <dbReference type="EMBL" id="SMG57153.1"/>
    </source>
</evidence>
<comment type="subcellular location">
    <subcellularLocation>
        <location evidence="1">Cell membrane</location>
        <topology evidence="1">Single-pass membrane protein</topology>
    </subcellularLocation>
</comment>
<dbReference type="STRING" id="1852522.SAMN06295960_4358"/>
<dbReference type="GO" id="GO:0005886">
    <property type="term" value="C:plasma membrane"/>
    <property type="evidence" value="ECO:0007669"/>
    <property type="project" value="UniProtKB-SubCell"/>
</dbReference>
<keyword evidence="6" id="KW-0175">Coiled coil</keyword>
<feature type="region of interest" description="Disordered" evidence="7">
    <location>
        <begin position="93"/>
        <end position="138"/>
    </location>
</feature>
<evidence type="ECO:0000256" key="6">
    <source>
        <dbReference type="SAM" id="Coils"/>
    </source>
</evidence>
<evidence type="ECO:0000256" key="1">
    <source>
        <dbReference type="ARBA" id="ARBA00004162"/>
    </source>
</evidence>
<dbReference type="Proteomes" id="UP000193834">
    <property type="component" value="Unassembled WGS sequence"/>
</dbReference>
<keyword evidence="3 8" id="KW-0812">Transmembrane</keyword>